<dbReference type="PANTHER" id="PTHR23074:SF83">
    <property type="entry name" value="VACUOLAR PROTEIN SORTING-ASSOCIATED PROTEIN 4A"/>
    <property type="match status" value="1"/>
</dbReference>
<dbReference type="InterPro" id="IPR003959">
    <property type="entry name" value="ATPase_AAA_core"/>
</dbReference>
<evidence type="ECO:0000256" key="2">
    <source>
        <dbReference type="ARBA" id="ARBA00022840"/>
    </source>
</evidence>
<evidence type="ECO:0000313" key="5">
    <source>
        <dbReference type="Proteomes" id="UP001057375"/>
    </source>
</evidence>
<protein>
    <submittedName>
        <fullName evidence="4">AAA-domain-containing protein</fullName>
    </submittedName>
</protein>
<dbReference type="InterPro" id="IPR050304">
    <property type="entry name" value="MT-severing_AAA_ATPase"/>
</dbReference>
<sequence>MIHLISILCQTDKFSKSNPITEKFSVLVGMSNPHQTKDDETVEDSLSSFPEHIIKQFESCIVPGTPRLKWDDIHGLEDAKRCIMESIILPSRFPVLFSRYRKVTNFLFFGPSGSGKSVLARSISSQVDSTFFSVCSSHFISGDEQNVRALFTLALNRAPSIIVFDDFISLISLDSSNERFRRLKSELILQLFKLPSLMTSISISEKMYEVPAILFIATTPRKKIFEANIAKLRMSHCISEEDMIYLAEHSRGFSGSDIVCMIRDCSMAPLREIPREQLATATPDAIRPINLGDFQNAFEHFHSSVSPDEVKSHDEFYAAFGTPYPNR</sequence>
<dbReference type="Pfam" id="PF17862">
    <property type="entry name" value="AAA_lid_3"/>
    <property type="match status" value="1"/>
</dbReference>
<accession>A0ABQ5K4J4</accession>
<dbReference type="InterPro" id="IPR003593">
    <property type="entry name" value="AAA+_ATPase"/>
</dbReference>
<dbReference type="InterPro" id="IPR015415">
    <property type="entry name" value="Spast_Vps4_C"/>
</dbReference>
<dbReference type="Gene3D" id="1.10.8.60">
    <property type="match status" value="1"/>
</dbReference>
<proteinExistence type="predicted"/>
<dbReference type="InterPro" id="IPR041569">
    <property type="entry name" value="AAA_lid_3"/>
</dbReference>
<reference evidence="4" key="1">
    <citation type="submission" date="2022-03" db="EMBL/GenBank/DDBJ databases">
        <title>Draft genome sequence of Aduncisulcus paluster, a free-living microaerophilic Fornicata.</title>
        <authorList>
            <person name="Yuyama I."/>
            <person name="Kume K."/>
            <person name="Tamura T."/>
            <person name="Inagaki Y."/>
            <person name="Hashimoto T."/>
        </authorList>
    </citation>
    <scope>NUCLEOTIDE SEQUENCE</scope>
    <source>
        <strain evidence="4">NY0171</strain>
    </source>
</reference>
<keyword evidence="2" id="KW-0067">ATP-binding</keyword>
<dbReference type="EMBL" id="BQXS01000021">
    <property type="protein sequence ID" value="GKT27497.1"/>
    <property type="molecule type" value="Genomic_DNA"/>
</dbReference>
<dbReference type="PANTHER" id="PTHR23074">
    <property type="entry name" value="AAA DOMAIN-CONTAINING"/>
    <property type="match status" value="1"/>
</dbReference>
<dbReference type="Proteomes" id="UP001057375">
    <property type="component" value="Unassembled WGS sequence"/>
</dbReference>
<evidence type="ECO:0000259" key="3">
    <source>
        <dbReference type="SMART" id="SM00382"/>
    </source>
</evidence>
<evidence type="ECO:0000256" key="1">
    <source>
        <dbReference type="ARBA" id="ARBA00022741"/>
    </source>
</evidence>
<dbReference type="InterPro" id="IPR027417">
    <property type="entry name" value="P-loop_NTPase"/>
</dbReference>
<dbReference type="SMART" id="SM00382">
    <property type="entry name" value="AAA"/>
    <property type="match status" value="1"/>
</dbReference>
<keyword evidence="5" id="KW-1185">Reference proteome</keyword>
<organism evidence="4 5">
    <name type="scientific">Aduncisulcus paluster</name>
    <dbReference type="NCBI Taxonomy" id="2918883"/>
    <lineage>
        <taxon>Eukaryota</taxon>
        <taxon>Metamonada</taxon>
        <taxon>Carpediemonas-like organisms</taxon>
        <taxon>Aduncisulcus</taxon>
    </lineage>
</organism>
<dbReference type="Gene3D" id="3.40.50.300">
    <property type="entry name" value="P-loop containing nucleotide triphosphate hydrolases"/>
    <property type="match status" value="1"/>
</dbReference>
<feature type="domain" description="AAA+ ATPase" evidence="3">
    <location>
        <begin position="102"/>
        <end position="249"/>
    </location>
</feature>
<gene>
    <name evidence="4" type="ORF">ADUPG1_000061</name>
</gene>
<keyword evidence="1" id="KW-0547">Nucleotide-binding</keyword>
<name>A0ABQ5K4J4_9EUKA</name>
<comment type="caution">
    <text evidence="4">The sequence shown here is derived from an EMBL/GenBank/DDBJ whole genome shotgun (WGS) entry which is preliminary data.</text>
</comment>
<dbReference type="SUPFAM" id="SSF52540">
    <property type="entry name" value="P-loop containing nucleoside triphosphate hydrolases"/>
    <property type="match status" value="1"/>
</dbReference>
<dbReference type="Pfam" id="PF09336">
    <property type="entry name" value="Vps4_C"/>
    <property type="match status" value="1"/>
</dbReference>
<dbReference type="Pfam" id="PF00004">
    <property type="entry name" value="AAA"/>
    <property type="match status" value="1"/>
</dbReference>
<evidence type="ECO:0000313" key="4">
    <source>
        <dbReference type="EMBL" id="GKT27497.1"/>
    </source>
</evidence>